<name>L1L3X7_9ACTN</name>
<sequence>MAFDGGRVAARGFQYQYLRTVEALLASVRTGQAAACRIEGPGDTVSLQHADSVDFDLSDADGHSLMAVQVKSAGAGRTVRAREAVAVLVHLVTGIDAERYQLITSAVPDEGCLRLAELLRRKRDDVPQIKAELQDLLVKAPAAWGICQALPEEHWERLARAEVEFDGRSDGQLRADLNDALRTERGRAGQGLSRRAGGLVLGHLEVLTKALDVAVGDQAGGEAEKGFVDVVASLPSDAQAAEAVQPGDGALDNVAEDTQAGAVWLASFGDHRRDTASPHQAPVLVVVVTTVREERVGSAPGPADHAGHGGDLVEKRHELGDVVAVSAGQRHRERDALSVGEDVVLAARPCSVDRAGPAFGPRRAARTWEESITARDQSSFFAARSFFSSTRCSSSHTPASFQAARRRQQVMPEPKPSSWGRYSHWIPVCSTNRIPHNACRSGTRGRPSTSFGPGSGSNGSMSDHSSSDTIQGRD</sequence>
<dbReference type="AlphaFoldDB" id="L1L3X7"/>
<evidence type="ECO:0000313" key="3">
    <source>
        <dbReference type="Proteomes" id="UP000010411"/>
    </source>
</evidence>
<dbReference type="EMBL" id="AEJC01000135">
    <property type="protein sequence ID" value="EKX67627.1"/>
    <property type="molecule type" value="Genomic_DNA"/>
</dbReference>
<evidence type="ECO:0000256" key="1">
    <source>
        <dbReference type="SAM" id="MobiDB-lite"/>
    </source>
</evidence>
<protein>
    <submittedName>
        <fullName evidence="2">Uncharacterized protein</fullName>
    </submittedName>
</protein>
<proteinExistence type="predicted"/>
<organism evidence="2 3">
    <name type="scientific">Streptomyces ipomoeae 91-03</name>
    <dbReference type="NCBI Taxonomy" id="698759"/>
    <lineage>
        <taxon>Bacteria</taxon>
        <taxon>Bacillati</taxon>
        <taxon>Actinomycetota</taxon>
        <taxon>Actinomycetes</taxon>
        <taxon>Kitasatosporales</taxon>
        <taxon>Streptomycetaceae</taxon>
        <taxon>Streptomyces</taxon>
    </lineage>
</organism>
<reference evidence="2 3" key="1">
    <citation type="submission" date="2012-11" db="EMBL/GenBank/DDBJ databases">
        <authorList>
            <person name="Huguet-Tapia J.C."/>
            <person name="Durkin A.S."/>
            <person name="Pettis G.S."/>
            <person name="Badger J.H."/>
        </authorList>
    </citation>
    <scope>NUCLEOTIDE SEQUENCE [LARGE SCALE GENOMIC DNA]</scope>
    <source>
        <strain evidence="2 3">91-03</strain>
    </source>
</reference>
<evidence type="ECO:0000313" key="2">
    <source>
        <dbReference type="EMBL" id="EKX67627.1"/>
    </source>
</evidence>
<keyword evidence="3" id="KW-1185">Reference proteome</keyword>
<dbReference type="PATRIC" id="fig|698759.3.peg.1813"/>
<accession>L1L3X7</accession>
<gene>
    <name evidence="2" type="ORF">STRIP9103_09651</name>
</gene>
<feature type="region of interest" description="Disordered" evidence="1">
    <location>
        <begin position="392"/>
        <end position="417"/>
    </location>
</feature>
<feature type="region of interest" description="Disordered" evidence="1">
    <location>
        <begin position="437"/>
        <end position="474"/>
    </location>
</feature>
<dbReference type="Proteomes" id="UP000010411">
    <property type="component" value="Unassembled WGS sequence"/>
</dbReference>
<comment type="caution">
    <text evidence="2">The sequence shown here is derived from an EMBL/GenBank/DDBJ whole genome shotgun (WGS) entry which is preliminary data.</text>
</comment>